<gene>
    <name evidence="1" type="ORF">DPEC_G00346730</name>
</gene>
<name>A0ACC2F3Z6_DALPE</name>
<dbReference type="Proteomes" id="UP001157502">
    <property type="component" value="Chromosome 35"/>
</dbReference>
<proteinExistence type="predicted"/>
<reference evidence="1" key="1">
    <citation type="submission" date="2021-05" db="EMBL/GenBank/DDBJ databases">
        <authorList>
            <person name="Pan Q."/>
            <person name="Jouanno E."/>
            <person name="Zahm M."/>
            <person name="Klopp C."/>
            <person name="Cabau C."/>
            <person name="Louis A."/>
            <person name="Berthelot C."/>
            <person name="Parey E."/>
            <person name="Roest Crollius H."/>
            <person name="Montfort J."/>
            <person name="Robinson-Rechavi M."/>
            <person name="Bouchez O."/>
            <person name="Lampietro C."/>
            <person name="Lopez Roques C."/>
            <person name="Donnadieu C."/>
            <person name="Postlethwait J."/>
            <person name="Bobe J."/>
            <person name="Dillon D."/>
            <person name="Chandos A."/>
            <person name="von Hippel F."/>
            <person name="Guiguen Y."/>
        </authorList>
    </citation>
    <scope>NUCLEOTIDE SEQUENCE</scope>
    <source>
        <strain evidence="1">YG-Jan2019</strain>
    </source>
</reference>
<dbReference type="EMBL" id="CM055762">
    <property type="protein sequence ID" value="KAJ7986044.1"/>
    <property type="molecule type" value="Genomic_DNA"/>
</dbReference>
<protein>
    <submittedName>
        <fullName evidence="1">Uncharacterized protein</fullName>
    </submittedName>
</protein>
<evidence type="ECO:0000313" key="1">
    <source>
        <dbReference type="EMBL" id="KAJ7986044.1"/>
    </source>
</evidence>
<comment type="caution">
    <text evidence="1">The sequence shown here is derived from an EMBL/GenBank/DDBJ whole genome shotgun (WGS) entry which is preliminary data.</text>
</comment>
<sequence length="70" mass="7336">MDVLGEPLEHHRTGSLLPAPTRFLGPAGRAVTQDGLNIQSLEGPPGRGAREKGKSRLPLLLRLTGLASSA</sequence>
<evidence type="ECO:0000313" key="2">
    <source>
        <dbReference type="Proteomes" id="UP001157502"/>
    </source>
</evidence>
<organism evidence="1 2">
    <name type="scientific">Dallia pectoralis</name>
    <name type="common">Alaska blackfish</name>
    <dbReference type="NCBI Taxonomy" id="75939"/>
    <lineage>
        <taxon>Eukaryota</taxon>
        <taxon>Metazoa</taxon>
        <taxon>Chordata</taxon>
        <taxon>Craniata</taxon>
        <taxon>Vertebrata</taxon>
        <taxon>Euteleostomi</taxon>
        <taxon>Actinopterygii</taxon>
        <taxon>Neopterygii</taxon>
        <taxon>Teleostei</taxon>
        <taxon>Protacanthopterygii</taxon>
        <taxon>Esociformes</taxon>
        <taxon>Umbridae</taxon>
        <taxon>Dallia</taxon>
    </lineage>
</organism>
<accession>A0ACC2F3Z6</accession>
<keyword evidence="2" id="KW-1185">Reference proteome</keyword>